<gene>
    <name evidence="1" type="ORF">B0T24DRAFT_97291</name>
</gene>
<protein>
    <submittedName>
        <fullName evidence="1">Histidine phosphatase superfamily</fullName>
    </submittedName>
</protein>
<proteinExistence type="predicted"/>
<name>A0AAE0JU36_9PEZI</name>
<organism evidence="1 2">
    <name type="scientific">Lasiosphaeria ovina</name>
    <dbReference type="NCBI Taxonomy" id="92902"/>
    <lineage>
        <taxon>Eukaryota</taxon>
        <taxon>Fungi</taxon>
        <taxon>Dikarya</taxon>
        <taxon>Ascomycota</taxon>
        <taxon>Pezizomycotina</taxon>
        <taxon>Sordariomycetes</taxon>
        <taxon>Sordariomycetidae</taxon>
        <taxon>Sordariales</taxon>
        <taxon>Lasiosphaeriaceae</taxon>
        <taxon>Lasiosphaeria</taxon>
    </lineage>
</organism>
<comment type="caution">
    <text evidence="1">The sequence shown here is derived from an EMBL/GenBank/DDBJ whole genome shotgun (WGS) entry which is preliminary data.</text>
</comment>
<dbReference type="CDD" id="cd07067">
    <property type="entry name" value="HP_PGM_like"/>
    <property type="match status" value="1"/>
</dbReference>
<dbReference type="Pfam" id="PF00300">
    <property type="entry name" value="His_Phos_1"/>
    <property type="match status" value="1"/>
</dbReference>
<dbReference type="InterPro" id="IPR029033">
    <property type="entry name" value="His_PPase_superfam"/>
</dbReference>
<dbReference type="SUPFAM" id="SSF53254">
    <property type="entry name" value="Phosphoglycerate mutase-like"/>
    <property type="match status" value="1"/>
</dbReference>
<dbReference type="SMART" id="SM00855">
    <property type="entry name" value="PGAM"/>
    <property type="match status" value="1"/>
</dbReference>
<dbReference type="InterPro" id="IPR050275">
    <property type="entry name" value="PGM_Phosphatase"/>
</dbReference>
<dbReference type="GO" id="GO:0005737">
    <property type="term" value="C:cytoplasm"/>
    <property type="evidence" value="ECO:0007669"/>
    <property type="project" value="TreeGrafter"/>
</dbReference>
<reference evidence="1" key="2">
    <citation type="submission" date="2023-06" db="EMBL/GenBank/DDBJ databases">
        <authorList>
            <consortium name="Lawrence Berkeley National Laboratory"/>
            <person name="Haridas S."/>
            <person name="Hensen N."/>
            <person name="Bonometti L."/>
            <person name="Westerberg I."/>
            <person name="Brannstrom I.O."/>
            <person name="Guillou S."/>
            <person name="Cros-Aarteil S."/>
            <person name="Calhoun S."/>
            <person name="Kuo A."/>
            <person name="Mondo S."/>
            <person name="Pangilinan J."/>
            <person name="Riley R."/>
            <person name="Labutti K."/>
            <person name="Andreopoulos B."/>
            <person name="Lipzen A."/>
            <person name="Chen C."/>
            <person name="Yanf M."/>
            <person name="Daum C."/>
            <person name="Ng V."/>
            <person name="Clum A."/>
            <person name="Steindorff A."/>
            <person name="Ohm R."/>
            <person name="Martin F."/>
            <person name="Silar P."/>
            <person name="Natvig D."/>
            <person name="Lalanne C."/>
            <person name="Gautier V."/>
            <person name="Ament-Velasquez S.L."/>
            <person name="Kruys A."/>
            <person name="Hutchinson M.I."/>
            <person name="Powell A.J."/>
            <person name="Barry K."/>
            <person name="Miller A.N."/>
            <person name="Grigoriev I.V."/>
            <person name="Debuchy R."/>
            <person name="Gladieux P."/>
            <person name="Thoren M.H."/>
            <person name="Johannesson H."/>
        </authorList>
    </citation>
    <scope>NUCLEOTIDE SEQUENCE</scope>
    <source>
        <strain evidence="1">CBS 958.72</strain>
    </source>
</reference>
<dbReference type="PANTHER" id="PTHR48100:SF24">
    <property type="entry name" value="PHOSPHOGLYCERATE MUTASE"/>
    <property type="match status" value="1"/>
</dbReference>
<reference evidence="1" key="1">
    <citation type="journal article" date="2023" name="Mol. Phylogenet. Evol.">
        <title>Genome-scale phylogeny and comparative genomics of the fungal order Sordariales.</title>
        <authorList>
            <person name="Hensen N."/>
            <person name="Bonometti L."/>
            <person name="Westerberg I."/>
            <person name="Brannstrom I.O."/>
            <person name="Guillou S."/>
            <person name="Cros-Aarteil S."/>
            <person name="Calhoun S."/>
            <person name="Haridas S."/>
            <person name="Kuo A."/>
            <person name="Mondo S."/>
            <person name="Pangilinan J."/>
            <person name="Riley R."/>
            <person name="LaButti K."/>
            <person name="Andreopoulos B."/>
            <person name="Lipzen A."/>
            <person name="Chen C."/>
            <person name="Yan M."/>
            <person name="Daum C."/>
            <person name="Ng V."/>
            <person name="Clum A."/>
            <person name="Steindorff A."/>
            <person name="Ohm R.A."/>
            <person name="Martin F."/>
            <person name="Silar P."/>
            <person name="Natvig D.O."/>
            <person name="Lalanne C."/>
            <person name="Gautier V."/>
            <person name="Ament-Velasquez S.L."/>
            <person name="Kruys A."/>
            <person name="Hutchinson M.I."/>
            <person name="Powell A.J."/>
            <person name="Barry K."/>
            <person name="Miller A.N."/>
            <person name="Grigoriev I.V."/>
            <person name="Debuchy R."/>
            <person name="Gladieux P."/>
            <person name="Hiltunen Thoren M."/>
            <person name="Johannesson H."/>
        </authorList>
    </citation>
    <scope>NUCLEOTIDE SEQUENCE</scope>
    <source>
        <strain evidence="1">CBS 958.72</strain>
    </source>
</reference>
<dbReference type="InterPro" id="IPR013078">
    <property type="entry name" value="His_Pase_superF_clade-1"/>
</dbReference>
<evidence type="ECO:0000313" key="2">
    <source>
        <dbReference type="Proteomes" id="UP001287356"/>
    </source>
</evidence>
<keyword evidence="2" id="KW-1185">Reference proteome</keyword>
<dbReference type="Gene3D" id="3.40.50.1240">
    <property type="entry name" value="Phosphoglycerate mutase-like"/>
    <property type="match status" value="1"/>
</dbReference>
<dbReference type="AlphaFoldDB" id="A0AAE0JU36"/>
<sequence>MPPSVVLIRHAEALHNAAKEHMLTHPDDDQAVTGEHFLDPGLSDLGRKQAAELGEHLKGGLLANRKVGLIVVSPMRRTLETCLIALGWLMDQGVRVEPDARWQELWDKPCDTGVPAAQLAAEFPQFDFSRLDPVYPDKTSPAGAAYRYSRSAVLARGRAALQDVRDRSGCADGELVLVVTHSGFLRRSVAGRWFANADYRVFDFAPPVVDEEEDESARVQLVEWDLTREHGGLGRSSAEVVEWGDGLPER</sequence>
<dbReference type="Proteomes" id="UP001287356">
    <property type="component" value="Unassembled WGS sequence"/>
</dbReference>
<dbReference type="EMBL" id="JAULSN010000010">
    <property type="protein sequence ID" value="KAK3361891.1"/>
    <property type="molecule type" value="Genomic_DNA"/>
</dbReference>
<evidence type="ECO:0000313" key="1">
    <source>
        <dbReference type="EMBL" id="KAK3361891.1"/>
    </source>
</evidence>
<dbReference type="GO" id="GO:0016791">
    <property type="term" value="F:phosphatase activity"/>
    <property type="evidence" value="ECO:0007669"/>
    <property type="project" value="TreeGrafter"/>
</dbReference>
<accession>A0AAE0JU36</accession>
<dbReference type="PANTHER" id="PTHR48100">
    <property type="entry name" value="BROAD-SPECIFICITY PHOSPHATASE YOR283W-RELATED"/>
    <property type="match status" value="1"/>
</dbReference>